<keyword evidence="10" id="KW-1185">Reference proteome</keyword>
<dbReference type="OrthoDB" id="8117402at2759"/>
<organism evidence="9 10">
    <name type="scientific">Setomelanomma holmii</name>
    <dbReference type="NCBI Taxonomy" id="210430"/>
    <lineage>
        <taxon>Eukaryota</taxon>
        <taxon>Fungi</taxon>
        <taxon>Dikarya</taxon>
        <taxon>Ascomycota</taxon>
        <taxon>Pezizomycotina</taxon>
        <taxon>Dothideomycetes</taxon>
        <taxon>Pleosporomycetidae</taxon>
        <taxon>Pleosporales</taxon>
        <taxon>Pleosporineae</taxon>
        <taxon>Phaeosphaeriaceae</taxon>
        <taxon>Setomelanomma</taxon>
    </lineage>
</organism>
<comment type="caution">
    <text evidence="9">The sequence shown here is derived from an EMBL/GenBank/DDBJ whole genome shotgun (WGS) entry which is preliminary data.</text>
</comment>
<dbReference type="GO" id="GO:0000978">
    <property type="term" value="F:RNA polymerase II cis-regulatory region sequence-specific DNA binding"/>
    <property type="evidence" value="ECO:0007669"/>
    <property type="project" value="TreeGrafter"/>
</dbReference>
<protein>
    <recommendedName>
        <fullName evidence="8">C2H2-type domain-containing protein</fullName>
    </recommendedName>
</protein>
<evidence type="ECO:0000256" key="6">
    <source>
        <dbReference type="PROSITE-ProRule" id="PRU00042"/>
    </source>
</evidence>
<dbReference type="Pfam" id="PF00096">
    <property type="entry name" value="zf-C2H2"/>
    <property type="match status" value="1"/>
</dbReference>
<keyword evidence="3 6" id="KW-0863">Zinc-finger</keyword>
<gene>
    <name evidence="9" type="ORF">EK21DRAFT_113137</name>
</gene>
<sequence length="500" mass="56679">MPATLEQLRRIKCTYKDCFESFDTEKAMKSHKKYSDEHDYCHRCDEDYEDHDSYAFHKITKPEIHGKACRVCGEEFKSESGLKRHIELNHKIDQRLTCIGCRQSFYRACLFIEHLEFGHCSVISASQFQGHIVHKHLINEYLKGDEKYQRFQQKQAKFEAALDPEEEGGIELDGDALEDDEEIEEVKYEAIKPEVQPDMLLPPAAAGVPFPPLPSQMRSASVTKSNLASTLSHMSINGEESEASAVVNSPIVSPLIDIPASPGSRDTSNHQVSIHGSMTTSSTRQLKPWGSRDGKSASSVLFPNAKSTPAPSEFSIAAYDHKMEEQHGLNIMNTRFWDPHSTDFNPERFYDSISCKYYCPFVCEQARDTPADLSNHINHDHRIARMKCPMCLKYFKSATALMAHCESRGARCEINKTDDFGVFLDRLSGGFLGVEEKVRPDHLNNPSALVHNTETGRMERYVPPKASYLQYMVTKPPDWKEPVTTTKVVGGFLNMQRGLW</sequence>
<dbReference type="GO" id="GO:0005634">
    <property type="term" value="C:nucleus"/>
    <property type="evidence" value="ECO:0007669"/>
    <property type="project" value="TreeGrafter"/>
</dbReference>
<accession>A0A9P4H9A9</accession>
<dbReference type="PROSITE" id="PS00028">
    <property type="entry name" value="ZINC_FINGER_C2H2_1"/>
    <property type="match status" value="2"/>
</dbReference>
<dbReference type="EMBL" id="ML978203">
    <property type="protein sequence ID" value="KAF2029242.1"/>
    <property type="molecule type" value="Genomic_DNA"/>
</dbReference>
<feature type="compositionally biased region" description="Polar residues" evidence="7">
    <location>
        <begin position="264"/>
        <end position="285"/>
    </location>
</feature>
<evidence type="ECO:0000259" key="8">
    <source>
        <dbReference type="PROSITE" id="PS50157"/>
    </source>
</evidence>
<dbReference type="InterPro" id="IPR013087">
    <property type="entry name" value="Znf_C2H2_type"/>
</dbReference>
<dbReference type="GO" id="GO:0001228">
    <property type="term" value="F:DNA-binding transcription activator activity, RNA polymerase II-specific"/>
    <property type="evidence" value="ECO:0007669"/>
    <property type="project" value="TreeGrafter"/>
</dbReference>
<evidence type="ECO:0000256" key="7">
    <source>
        <dbReference type="SAM" id="MobiDB-lite"/>
    </source>
</evidence>
<evidence type="ECO:0000256" key="1">
    <source>
        <dbReference type="ARBA" id="ARBA00022723"/>
    </source>
</evidence>
<evidence type="ECO:0000313" key="10">
    <source>
        <dbReference type="Proteomes" id="UP000799777"/>
    </source>
</evidence>
<dbReference type="Proteomes" id="UP000799777">
    <property type="component" value="Unassembled WGS sequence"/>
</dbReference>
<evidence type="ECO:0000313" key="9">
    <source>
        <dbReference type="EMBL" id="KAF2029242.1"/>
    </source>
</evidence>
<dbReference type="PANTHER" id="PTHR24393">
    <property type="entry name" value="ZINC FINGER PROTEIN"/>
    <property type="match status" value="1"/>
</dbReference>
<dbReference type="AlphaFoldDB" id="A0A9P4H9A9"/>
<evidence type="ECO:0000256" key="5">
    <source>
        <dbReference type="ARBA" id="ARBA00023242"/>
    </source>
</evidence>
<evidence type="ECO:0000256" key="2">
    <source>
        <dbReference type="ARBA" id="ARBA00022737"/>
    </source>
</evidence>
<dbReference type="PANTHER" id="PTHR24393:SF34">
    <property type="entry name" value="PR_SET DOMAIN 13"/>
    <property type="match status" value="1"/>
</dbReference>
<dbReference type="SMART" id="SM00355">
    <property type="entry name" value="ZnF_C2H2"/>
    <property type="match status" value="5"/>
</dbReference>
<keyword evidence="2" id="KW-0677">Repeat</keyword>
<dbReference type="Gene3D" id="3.30.160.60">
    <property type="entry name" value="Classic Zinc Finger"/>
    <property type="match status" value="1"/>
</dbReference>
<keyword evidence="1" id="KW-0479">Metal-binding</keyword>
<dbReference type="PROSITE" id="PS50157">
    <property type="entry name" value="ZINC_FINGER_C2H2_2"/>
    <property type="match status" value="1"/>
</dbReference>
<evidence type="ECO:0000256" key="3">
    <source>
        <dbReference type="ARBA" id="ARBA00022771"/>
    </source>
</evidence>
<dbReference type="GO" id="GO:0008270">
    <property type="term" value="F:zinc ion binding"/>
    <property type="evidence" value="ECO:0007669"/>
    <property type="project" value="UniProtKB-KW"/>
</dbReference>
<proteinExistence type="predicted"/>
<keyword evidence="5" id="KW-0539">Nucleus</keyword>
<keyword evidence="4" id="KW-0862">Zinc</keyword>
<feature type="domain" description="C2H2-type" evidence="8">
    <location>
        <begin position="67"/>
        <end position="95"/>
    </location>
</feature>
<evidence type="ECO:0000256" key="4">
    <source>
        <dbReference type="ARBA" id="ARBA00022833"/>
    </source>
</evidence>
<reference evidence="9" key="1">
    <citation type="journal article" date="2020" name="Stud. Mycol.">
        <title>101 Dothideomycetes genomes: a test case for predicting lifestyles and emergence of pathogens.</title>
        <authorList>
            <person name="Haridas S."/>
            <person name="Albert R."/>
            <person name="Binder M."/>
            <person name="Bloem J."/>
            <person name="Labutti K."/>
            <person name="Salamov A."/>
            <person name="Andreopoulos B."/>
            <person name="Baker S."/>
            <person name="Barry K."/>
            <person name="Bills G."/>
            <person name="Bluhm B."/>
            <person name="Cannon C."/>
            <person name="Castanera R."/>
            <person name="Culley D."/>
            <person name="Daum C."/>
            <person name="Ezra D."/>
            <person name="Gonzalez J."/>
            <person name="Henrissat B."/>
            <person name="Kuo A."/>
            <person name="Liang C."/>
            <person name="Lipzen A."/>
            <person name="Lutzoni F."/>
            <person name="Magnuson J."/>
            <person name="Mondo S."/>
            <person name="Nolan M."/>
            <person name="Ohm R."/>
            <person name="Pangilinan J."/>
            <person name="Park H.-J."/>
            <person name="Ramirez L."/>
            <person name="Alfaro M."/>
            <person name="Sun H."/>
            <person name="Tritt A."/>
            <person name="Yoshinaga Y."/>
            <person name="Zwiers L.-H."/>
            <person name="Turgeon B."/>
            <person name="Goodwin S."/>
            <person name="Spatafora J."/>
            <person name="Crous P."/>
            <person name="Grigoriev I."/>
        </authorList>
    </citation>
    <scope>NUCLEOTIDE SEQUENCE</scope>
    <source>
        <strain evidence="9">CBS 110217</strain>
    </source>
</reference>
<feature type="region of interest" description="Disordered" evidence="7">
    <location>
        <begin position="260"/>
        <end position="290"/>
    </location>
</feature>
<name>A0A9P4H9A9_9PLEO</name>